<feature type="transmembrane region" description="Helical" evidence="7">
    <location>
        <begin position="361"/>
        <end position="384"/>
    </location>
</feature>
<keyword evidence="10" id="KW-1185">Reference proteome</keyword>
<evidence type="ECO:0000256" key="4">
    <source>
        <dbReference type="ARBA" id="ARBA00022692"/>
    </source>
</evidence>
<evidence type="ECO:0000313" key="10">
    <source>
        <dbReference type="Proteomes" id="UP000199408"/>
    </source>
</evidence>
<dbReference type="PANTHER" id="PTHR42718:SF46">
    <property type="entry name" value="BLR6921 PROTEIN"/>
    <property type="match status" value="1"/>
</dbReference>
<feature type="transmembrane region" description="Helical" evidence="7">
    <location>
        <begin position="333"/>
        <end position="349"/>
    </location>
</feature>
<feature type="transmembrane region" description="Helical" evidence="7">
    <location>
        <begin position="77"/>
        <end position="104"/>
    </location>
</feature>
<feature type="transmembrane region" description="Helical" evidence="7">
    <location>
        <begin position="227"/>
        <end position="246"/>
    </location>
</feature>
<organism evidence="9 10">
    <name type="scientific">Micromonospora halophytica</name>
    <dbReference type="NCBI Taxonomy" id="47864"/>
    <lineage>
        <taxon>Bacteria</taxon>
        <taxon>Bacillati</taxon>
        <taxon>Actinomycetota</taxon>
        <taxon>Actinomycetes</taxon>
        <taxon>Micromonosporales</taxon>
        <taxon>Micromonosporaceae</taxon>
        <taxon>Micromonospora</taxon>
    </lineage>
</organism>
<evidence type="ECO:0000256" key="3">
    <source>
        <dbReference type="ARBA" id="ARBA00022475"/>
    </source>
</evidence>
<evidence type="ECO:0000256" key="2">
    <source>
        <dbReference type="ARBA" id="ARBA00022448"/>
    </source>
</evidence>
<dbReference type="PANTHER" id="PTHR42718">
    <property type="entry name" value="MAJOR FACILITATOR SUPERFAMILY MULTIDRUG TRANSPORTER MFSC"/>
    <property type="match status" value="1"/>
</dbReference>
<evidence type="ECO:0000313" key="9">
    <source>
        <dbReference type="EMBL" id="SCG59338.1"/>
    </source>
</evidence>
<evidence type="ECO:0000256" key="7">
    <source>
        <dbReference type="SAM" id="Phobius"/>
    </source>
</evidence>
<dbReference type="InterPro" id="IPR020846">
    <property type="entry name" value="MFS_dom"/>
</dbReference>
<dbReference type="CDD" id="cd17321">
    <property type="entry name" value="MFS_MMR_MDR_like"/>
    <property type="match status" value="1"/>
</dbReference>
<feature type="transmembrane region" description="Helical" evidence="7">
    <location>
        <begin position="267"/>
        <end position="288"/>
    </location>
</feature>
<protein>
    <submittedName>
        <fullName evidence="9">Drug resistance transporter, EmrB/QacA subfamily</fullName>
    </submittedName>
</protein>
<dbReference type="PROSITE" id="PS50850">
    <property type="entry name" value="MFS"/>
    <property type="match status" value="1"/>
</dbReference>
<proteinExistence type="predicted"/>
<sequence>MGDTRSSPGALIALACAAQFMVVLDVSVINVALPSLQQELSVAAIDLPWAVNAYTLVFAGFLLLGGRLADLHGHRRVFLAGLGLFTGASLLGGLAPTVALLGVARAGQGLGAAILAPVTLTLLTTTVTSGPARHRALAVWTGVGLAGGTAGNLLGGLLTEYLSWRSVLLINVPLGVIALAVAPRHLPPGRPARRRRLDAPGAVLATAGLTCLAYAMVQAPARGLTTAPTVTVAAAGVLALAVFLAVEVRAADTALVPARLLHARHIALGNLTMLLAGAALNPMWYFLALAMRDLLNFSPLQTGLGFLPHTVLTLAVGILVTPRLMRRMPARRLVVAGALVAAAGFAWQSRLAPDGGYLSGILGPAALIAAGGGLLTTPLTAIVTSRISPEDAGAASGLMNTAKQAGGGLGLAALVAIAAQPAGTGTGYRTAFLGISAVCVCVAAAASLLPRVVDGQQE</sequence>
<feature type="transmembrane region" description="Helical" evidence="7">
    <location>
        <begin position="300"/>
        <end position="321"/>
    </location>
</feature>
<dbReference type="STRING" id="47864.GA0070560_113102"/>
<dbReference type="GO" id="GO:0022857">
    <property type="term" value="F:transmembrane transporter activity"/>
    <property type="evidence" value="ECO:0007669"/>
    <property type="project" value="InterPro"/>
</dbReference>
<feature type="transmembrane region" description="Helical" evidence="7">
    <location>
        <begin position="12"/>
        <end position="33"/>
    </location>
</feature>
<reference evidence="10" key="1">
    <citation type="submission" date="2016-06" db="EMBL/GenBank/DDBJ databases">
        <authorList>
            <person name="Varghese N."/>
        </authorList>
    </citation>
    <scope>NUCLEOTIDE SEQUENCE [LARGE SCALE GENOMIC DNA]</scope>
    <source>
        <strain evidence="10">DSM 43171</strain>
    </source>
</reference>
<keyword evidence="6 7" id="KW-0472">Membrane</keyword>
<dbReference type="Gene3D" id="1.20.1720.10">
    <property type="entry name" value="Multidrug resistance protein D"/>
    <property type="match status" value="1"/>
</dbReference>
<dbReference type="EMBL" id="FMDN01000013">
    <property type="protein sequence ID" value="SCG59338.1"/>
    <property type="molecule type" value="Genomic_DNA"/>
</dbReference>
<dbReference type="GO" id="GO:0005886">
    <property type="term" value="C:plasma membrane"/>
    <property type="evidence" value="ECO:0007669"/>
    <property type="project" value="UniProtKB-SubCell"/>
</dbReference>
<feature type="transmembrane region" description="Helical" evidence="7">
    <location>
        <begin position="45"/>
        <end position="65"/>
    </location>
</feature>
<feature type="transmembrane region" description="Helical" evidence="7">
    <location>
        <begin position="202"/>
        <end position="221"/>
    </location>
</feature>
<dbReference type="SUPFAM" id="SSF103473">
    <property type="entry name" value="MFS general substrate transporter"/>
    <property type="match status" value="1"/>
</dbReference>
<keyword evidence="3" id="KW-1003">Cell membrane</keyword>
<dbReference type="InterPro" id="IPR036259">
    <property type="entry name" value="MFS_trans_sf"/>
</dbReference>
<name>A0A1C5ILX4_9ACTN</name>
<evidence type="ECO:0000256" key="6">
    <source>
        <dbReference type="ARBA" id="ARBA00023136"/>
    </source>
</evidence>
<feature type="transmembrane region" description="Helical" evidence="7">
    <location>
        <begin position="110"/>
        <end position="130"/>
    </location>
</feature>
<evidence type="ECO:0000259" key="8">
    <source>
        <dbReference type="PROSITE" id="PS50850"/>
    </source>
</evidence>
<dbReference type="AlphaFoldDB" id="A0A1C5ILX4"/>
<dbReference type="InterPro" id="IPR011701">
    <property type="entry name" value="MFS"/>
</dbReference>
<keyword evidence="4 7" id="KW-0812">Transmembrane</keyword>
<evidence type="ECO:0000256" key="1">
    <source>
        <dbReference type="ARBA" id="ARBA00004651"/>
    </source>
</evidence>
<dbReference type="Proteomes" id="UP000199408">
    <property type="component" value="Unassembled WGS sequence"/>
</dbReference>
<feature type="domain" description="Major facilitator superfamily (MFS) profile" evidence="8">
    <location>
        <begin position="11"/>
        <end position="454"/>
    </location>
</feature>
<evidence type="ECO:0000256" key="5">
    <source>
        <dbReference type="ARBA" id="ARBA00022989"/>
    </source>
</evidence>
<feature type="transmembrane region" description="Helical" evidence="7">
    <location>
        <begin position="137"/>
        <end position="158"/>
    </location>
</feature>
<dbReference type="PROSITE" id="PS51257">
    <property type="entry name" value="PROKAR_LIPOPROTEIN"/>
    <property type="match status" value="1"/>
</dbReference>
<dbReference type="Gene3D" id="1.20.1250.20">
    <property type="entry name" value="MFS general substrate transporter like domains"/>
    <property type="match status" value="1"/>
</dbReference>
<keyword evidence="5 7" id="KW-1133">Transmembrane helix</keyword>
<feature type="transmembrane region" description="Helical" evidence="7">
    <location>
        <begin position="164"/>
        <end position="182"/>
    </location>
</feature>
<dbReference type="Pfam" id="PF07690">
    <property type="entry name" value="MFS_1"/>
    <property type="match status" value="1"/>
</dbReference>
<gene>
    <name evidence="9" type="ORF">GA0070560_113102</name>
</gene>
<feature type="transmembrane region" description="Helical" evidence="7">
    <location>
        <begin position="428"/>
        <end position="449"/>
    </location>
</feature>
<accession>A0A1C5ILX4</accession>
<comment type="subcellular location">
    <subcellularLocation>
        <location evidence="1">Cell membrane</location>
        <topology evidence="1">Multi-pass membrane protein</topology>
    </subcellularLocation>
</comment>
<keyword evidence="2" id="KW-0813">Transport</keyword>
<feature type="transmembrane region" description="Helical" evidence="7">
    <location>
        <begin position="405"/>
        <end position="422"/>
    </location>
</feature>